<dbReference type="Proteomes" id="UP000814243">
    <property type="component" value="Unassembled WGS sequence"/>
</dbReference>
<feature type="region of interest" description="Disordered" evidence="1">
    <location>
        <begin position="27"/>
        <end position="119"/>
    </location>
</feature>
<proteinExistence type="predicted"/>
<feature type="region of interest" description="Disordered" evidence="1">
    <location>
        <begin position="180"/>
        <end position="229"/>
    </location>
</feature>
<sequence>MKISSTNKTVKEENAGQVKKLVLTEEKCESYTEPRPKLSNDAEFESDEIIENTPPRIIKKSTTNKDKVARTPGHAITKNLVSYSDSSSEDSDDNTQQPKNRNKTDLSNKEPNFVASGSTPLLEVANRTSPQVDFNSTPKYAISPIYTDESDVDLSDDDPTYVHTTNYGNKQKNFFISSPSRSLSSSCDSDVSNKEVKRGRKRIRDSSKWKQNKAKRLRNSGQPYTSVSKKEKRVPGRCLQPPCTEKCKLKCSNIISTDTRYELFTFYWNLSDLYQQRAFIKSSMVDIKPRYQYTNAENPRKPNKAYYFTIDNRPIRVCKTFFKATLNISDRMIFTTQQKTNNNNFFRRRITRKAWKSQET</sequence>
<organism evidence="2 3">
    <name type="scientific">Spodoptera exigua</name>
    <name type="common">Beet armyworm</name>
    <name type="synonym">Noctua fulgens</name>
    <dbReference type="NCBI Taxonomy" id="7107"/>
    <lineage>
        <taxon>Eukaryota</taxon>
        <taxon>Metazoa</taxon>
        <taxon>Ecdysozoa</taxon>
        <taxon>Arthropoda</taxon>
        <taxon>Hexapoda</taxon>
        <taxon>Insecta</taxon>
        <taxon>Pterygota</taxon>
        <taxon>Neoptera</taxon>
        <taxon>Endopterygota</taxon>
        <taxon>Lepidoptera</taxon>
        <taxon>Glossata</taxon>
        <taxon>Ditrysia</taxon>
        <taxon>Noctuoidea</taxon>
        <taxon>Noctuidae</taxon>
        <taxon>Amphipyrinae</taxon>
        <taxon>Spodoptera</taxon>
    </lineage>
</organism>
<feature type="compositionally biased region" description="Low complexity" evidence="1">
    <location>
        <begin position="180"/>
        <end position="190"/>
    </location>
</feature>
<gene>
    <name evidence="2" type="ORF">HF086_010615</name>
</gene>
<feature type="compositionally biased region" description="Basic and acidic residues" evidence="1">
    <location>
        <begin position="27"/>
        <end position="40"/>
    </location>
</feature>
<dbReference type="PANTHER" id="PTHR10773:SF19">
    <property type="match status" value="1"/>
</dbReference>
<evidence type="ECO:0000313" key="2">
    <source>
        <dbReference type="EMBL" id="KAH9643163.1"/>
    </source>
</evidence>
<dbReference type="PANTHER" id="PTHR10773">
    <property type="entry name" value="DNA-DIRECTED RNA POLYMERASES I, II, AND III SUBUNIT RPABC2"/>
    <property type="match status" value="1"/>
</dbReference>
<dbReference type="AlphaFoldDB" id="A0A922MUM4"/>
<reference evidence="2" key="1">
    <citation type="journal article" date="2021" name="G3 (Bethesda)">
        <title>Genome and transcriptome analysis of the beet armyworm Spodoptera exigua reveals targets for pest control. .</title>
        <authorList>
            <person name="Simon S."/>
            <person name="Breeschoten T."/>
            <person name="Jansen H.J."/>
            <person name="Dirks R.P."/>
            <person name="Schranz M.E."/>
            <person name="Ros V.I.D."/>
        </authorList>
    </citation>
    <scope>NUCLEOTIDE SEQUENCE</scope>
    <source>
        <strain evidence="2">TB_SE_WUR_2020</strain>
    </source>
</reference>
<accession>A0A922MUM4</accession>
<evidence type="ECO:0000313" key="3">
    <source>
        <dbReference type="Proteomes" id="UP000814243"/>
    </source>
</evidence>
<dbReference type="EMBL" id="JACEFF010000153">
    <property type="protein sequence ID" value="KAH9643163.1"/>
    <property type="molecule type" value="Genomic_DNA"/>
</dbReference>
<protein>
    <submittedName>
        <fullName evidence="2">Uncharacterized protein</fullName>
    </submittedName>
</protein>
<name>A0A922MUM4_SPOEX</name>
<evidence type="ECO:0000256" key="1">
    <source>
        <dbReference type="SAM" id="MobiDB-lite"/>
    </source>
</evidence>
<comment type="caution">
    <text evidence="2">The sequence shown here is derived from an EMBL/GenBank/DDBJ whole genome shotgun (WGS) entry which is preliminary data.</text>
</comment>